<feature type="binding site" evidence="20">
    <location>
        <position position="461"/>
    </location>
    <ligand>
        <name>Mg(2+)</name>
        <dbReference type="ChEBI" id="CHEBI:18420"/>
    </ligand>
</feature>
<evidence type="ECO:0000256" key="9">
    <source>
        <dbReference type="ARBA" id="ARBA00022490"/>
    </source>
</evidence>
<evidence type="ECO:0000256" key="2">
    <source>
        <dbReference type="ARBA" id="ARBA00001946"/>
    </source>
</evidence>
<feature type="binding site" evidence="19">
    <location>
        <position position="338"/>
    </location>
    <ligand>
        <name>phosphoenolpyruvate</name>
        <dbReference type="ChEBI" id="CHEBI:58702"/>
    </ligand>
</feature>
<dbReference type="InterPro" id="IPR000121">
    <property type="entry name" value="PEP_util_C"/>
</dbReference>
<dbReference type="InterPro" id="IPR006318">
    <property type="entry name" value="PTS_EI-like"/>
</dbReference>
<comment type="catalytic activity">
    <reaction evidence="1 17">
        <text>L-histidyl-[protein] + phosphoenolpyruvate = N(pros)-phospho-L-histidyl-[protein] + pyruvate</text>
        <dbReference type="Rhea" id="RHEA:23880"/>
        <dbReference type="Rhea" id="RHEA-COMP:9745"/>
        <dbReference type="Rhea" id="RHEA-COMP:9746"/>
        <dbReference type="ChEBI" id="CHEBI:15361"/>
        <dbReference type="ChEBI" id="CHEBI:29979"/>
        <dbReference type="ChEBI" id="CHEBI:58702"/>
        <dbReference type="ChEBI" id="CHEBI:64837"/>
        <dbReference type="EC" id="2.7.3.9"/>
    </reaction>
</comment>
<evidence type="ECO:0000256" key="6">
    <source>
        <dbReference type="ARBA" id="ARBA00012232"/>
    </source>
</evidence>
<organism evidence="24 25">
    <name type="scientific">Wenzhouxiangella sediminis</name>
    <dbReference type="NCBI Taxonomy" id="1792836"/>
    <lineage>
        <taxon>Bacteria</taxon>
        <taxon>Pseudomonadati</taxon>
        <taxon>Pseudomonadota</taxon>
        <taxon>Gammaproteobacteria</taxon>
        <taxon>Chromatiales</taxon>
        <taxon>Wenzhouxiangellaceae</taxon>
        <taxon>Wenzhouxiangella</taxon>
    </lineage>
</organism>
<sequence>MSLTLTGIGVTAGIALGKVHRLTPGELALPEYHLEADAVEAEVERVRRAVKRGDDFLSGVLDRVGESGGETARELLEAHRLILQDPMLVESACDRIRENRINAEWSLAQQADQLREEFRRLDDEYLALRREDLEQVVSLIQRELADQPSALFSTQVPHRLDDTILIAAELTPADLTILSQRRVAGLVTEHGGPWSHTAILARSLEIPMVVGVHHALDLLTEGESVVLDGHYGAVLVNPDDNLQRHYAEKQSTSQRHRSELKRFIARPSRTGDGKHFQVHGNAELPIEFERCMDAGVDGIGLMRTEYLFLDHRIPDEQTQYRAYRNAIRAMGGKPVTIRTLDAGGDKLPDSLSLTRGPNPALGLRGLRLSLSVTDLFRDQLRAILRASAEGPVRILLPMLTNVEEIAQARQLIAECREQLRGEGLNIDPELPVGGMIETPAAALNVDAMATELDFLSVGTNDLIQYVLAIDRQDELVSYLYDPAHPAIVELLDRIVRIGRRHELEVTVCGELAGDERAARLLLGLGVTHFSMPPARVAAVKKSMIEASAKRCREIVERFRSSGDQRGDKLLERLRHKGGS</sequence>
<dbReference type="GO" id="GO:0016301">
    <property type="term" value="F:kinase activity"/>
    <property type="evidence" value="ECO:0007669"/>
    <property type="project" value="UniProtKB-KW"/>
</dbReference>
<keyword evidence="14 17" id="KW-0418">Kinase</keyword>
<evidence type="ECO:0000256" key="5">
    <source>
        <dbReference type="ARBA" id="ARBA00007837"/>
    </source>
</evidence>
<dbReference type="PANTHER" id="PTHR46244:SF3">
    <property type="entry name" value="PHOSPHOENOLPYRUVATE-PROTEIN PHOSPHOTRANSFERASE"/>
    <property type="match status" value="1"/>
</dbReference>
<dbReference type="InterPro" id="IPR008731">
    <property type="entry name" value="PTS_EIN"/>
</dbReference>
<gene>
    <name evidence="24" type="primary">ptsP</name>
    <name evidence="24" type="ORF">DZC52_14725</name>
</gene>
<dbReference type="Pfam" id="PF02896">
    <property type="entry name" value="PEP-utilizers_C"/>
    <property type="match status" value="1"/>
</dbReference>
<evidence type="ECO:0000256" key="1">
    <source>
        <dbReference type="ARBA" id="ARBA00000683"/>
    </source>
</evidence>
<dbReference type="InterPro" id="IPR008279">
    <property type="entry name" value="PEP-util_enz_mobile_dom"/>
</dbReference>
<evidence type="ECO:0000256" key="13">
    <source>
        <dbReference type="ARBA" id="ARBA00022723"/>
    </source>
</evidence>
<dbReference type="InterPro" id="IPR050499">
    <property type="entry name" value="PEP-utilizing_PTS_enzyme"/>
</dbReference>
<keyword evidence="8 17" id="KW-0813">Transport</keyword>
<comment type="function">
    <text evidence="3 17">General (non sugar-specific) component of the phosphoenolpyruvate-dependent sugar phosphotransferase system (sugar PTS). This major carbohydrate active-transport system catalyzes the phosphorylation of incoming sugar substrates concomitantly with their translocation across the cell membrane. Enzyme I transfers the phosphoryl group from phosphoenolpyruvate (PEP) to the phosphoryl carrier protein (HPr).</text>
</comment>
<protein>
    <recommendedName>
        <fullName evidence="7 17">Phosphoenolpyruvate-protein phosphotransferase</fullName>
        <ecNumber evidence="6 17">2.7.3.9</ecNumber>
    </recommendedName>
    <alternativeName>
        <fullName evidence="16 17">Phosphotransferase system, enzyme I</fullName>
    </alternativeName>
</protein>
<comment type="cofactor">
    <cofactor evidence="2 17 20">
        <name>Mg(2+)</name>
        <dbReference type="ChEBI" id="CHEBI:18420"/>
    </cofactor>
</comment>
<comment type="similarity">
    <text evidence="5 17">Belongs to the PEP-utilizing enzyme family.</text>
</comment>
<keyword evidence="11 17" id="KW-0808">Transferase</keyword>
<dbReference type="PRINTS" id="PR01736">
    <property type="entry name" value="PHPHTRNFRASE"/>
</dbReference>
<dbReference type="NCBIfam" id="TIGR01417">
    <property type="entry name" value="PTS_I_fam"/>
    <property type="match status" value="1"/>
</dbReference>
<dbReference type="AlphaFoldDB" id="A0A3E1K5B5"/>
<dbReference type="OrthoDB" id="9765468at2"/>
<dbReference type="GO" id="GO:0009401">
    <property type="term" value="P:phosphoenolpyruvate-dependent sugar phosphotransferase system"/>
    <property type="evidence" value="ECO:0007669"/>
    <property type="project" value="UniProtKB-KW"/>
</dbReference>
<keyword evidence="13 17" id="KW-0479">Metal-binding</keyword>
<dbReference type="Pfam" id="PF05524">
    <property type="entry name" value="PEP-utilisers_N"/>
    <property type="match status" value="1"/>
</dbReference>
<dbReference type="GO" id="GO:0005737">
    <property type="term" value="C:cytoplasm"/>
    <property type="evidence" value="ECO:0007669"/>
    <property type="project" value="UniProtKB-SubCell"/>
</dbReference>
<dbReference type="Gene3D" id="1.10.274.10">
    <property type="entry name" value="PtsI, HPr-binding domain"/>
    <property type="match status" value="1"/>
</dbReference>
<name>A0A3E1K5B5_9GAMM</name>
<feature type="domain" description="PEP-utilising enzyme C-terminal" evidence="22">
    <location>
        <begin position="259"/>
        <end position="545"/>
    </location>
</feature>
<reference evidence="24 25" key="1">
    <citation type="submission" date="2018-08" db="EMBL/GenBank/DDBJ databases">
        <title>Wenzhouxiangella salilacus sp. nov., a novel bacterium isolated from a saline lake in Xinjiang Province, China.</title>
        <authorList>
            <person name="Han S."/>
        </authorList>
    </citation>
    <scope>NUCLEOTIDE SEQUENCE [LARGE SCALE GENOMIC DNA]</scope>
    <source>
        <strain evidence="24 25">XDB06</strain>
    </source>
</reference>
<comment type="caution">
    <text evidence="24">The sequence shown here is derived from an EMBL/GenBank/DDBJ whole genome shotgun (WGS) entry which is preliminary data.</text>
</comment>
<keyword evidence="24" id="KW-0670">Pyruvate</keyword>
<dbReference type="RefSeq" id="WP_116651912.1">
    <property type="nucleotide sequence ID" value="NZ_QUZK01000052.1"/>
</dbReference>
<dbReference type="PROSITE" id="PS00742">
    <property type="entry name" value="PEP_ENZYMES_2"/>
    <property type="match status" value="1"/>
</dbReference>
<dbReference type="SUPFAM" id="SSF52009">
    <property type="entry name" value="Phosphohistidine domain"/>
    <property type="match status" value="1"/>
</dbReference>
<dbReference type="InterPro" id="IPR036618">
    <property type="entry name" value="PtsI_HPr-bd_sf"/>
</dbReference>
<dbReference type="SUPFAM" id="SSF51621">
    <property type="entry name" value="Phosphoenolpyruvate/pyruvate domain"/>
    <property type="match status" value="1"/>
</dbReference>
<dbReference type="Gene3D" id="3.50.30.10">
    <property type="entry name" value="Phosphohistidine domain"/>
    <property type="match status" value="1"/>
</dbReference>
<dbReference type="InterPro" id="IPR036637">
    <property type="entry name" value="Phosphohistidine_dom_sf"/>
</dbReference>
<feature type="binding site" evidence="19">
    <location>
        <position position="303"/>
    </location>
    <ligand>
        <name>phosphoenolpyruvate</name>
        <dbReference type="ChEBI" id="CHEBI:58702"/>
    </ligand>
</feature>
<evidence type="ECO:0000256" key="11">
    <source>
        <dbReference type="ARBA" id="ARBA00022679"/>
    </source>
</evidence>
<evidence type="ECO:0000256" key="15">
    <source>
        <dbReference type="ARBA" id="ARBA00022842"/>
    </source>
</evidence>
<evidence type="ECO:0000259" key="23">
    <source>
        <dbReference type="Pfam" id="PF05524"/>
    </source>
</evidence>
<feature type="binding site" evidence="20">
    <location>
        <position position="437"/>
    </location>
    <ligand>
        <name>Mg(2+)</name>
        <dbReference type="ChEBI" id="CHEBI:18420"/>
    </ligand>
</feature>
<proteinExistence type="inferred from homology"/>
<feature type="domain" description="Phosphotransferase system enzyme I N-terminal" evidence="23">
    <location>
        <begin position="6"/>
        <end position="129"/>
    </location>
</feature>
<evidence type="ECO:0000259" key="22">
    <source>
        <dbReference type="Pfam" id="PF02896"/>
    </source>
</evidence>
<feature type="binding site" evidence="19">
    <location>
        <position position="471"/>
    </location>
    <ligand>
        <name>phosphoenolpyruvate</name>
        <dbReference type="ChEBI" id="CHEBI:58702"/>
    </ligand>
</feature>
<dbReference type="PANTHER" id="PTHR46244">
    <property type="entry name" value="PHOSPHOENOLPYRUVATE-PROTEIN PHOSPHOTRANSFERASE"/>
    <property type="match status" value="1"/>
</dbReference>
<keyword evidence="12 17" id="KW-0598">Phosphotransferase system</keyword>
<evidence type="ECO:0000256" key="8">
    <source>
        <dbReference type="ARBA" id="ARBA00022448"/>
    </source>
</evidence>
<evidence type="ECO:0000256" key="12">
    <source>
        <dbReference type="ARBA" id="ARBA00022683"/>
    </source>
</evidence>
<dbReference type="EMBL" id="QUZK01000052">
    <property type="protein sequence ID" value="RFF29106.1"/>
    <property type="molecule type" value="Genomic_DNA"/>
</dbReference>
<evidence type="ECO:0000313" key="25">
    <source>
        <dbReference type="Proteomes" id="UP000260351"/>
    </source>
</evidence>
<keyword evidence="25" id="KW-1185">Reference proteome</keyword>
<feature type="active site" description="Tele-phosphohistidine intermediate" evidence="18">
    <location>
        <position position="196"/>
    </location>
</feature>
<accession>A0A3E1K5B5</accession>
<keyword evidence="9 17" id="KW-0963">Cytoplasm</keyword>
<dbReference type="InterPro" id="IPR024692">
    <property type="entry name" value="PTS_EI"/>
</dbReference>
<dbReference type="GO" id="GO:0046872">
    <property type="term" value="F:metal ion binding"/>
    <property type="evidence" value="ECO:0007669"/>
    <property type="project" value="UniProtKB-KW"/>
</dbReference>
<evidence type="ECO:0000256" key="7">
    <source>
        <dbReference type="ARBA" id="ARBA00016544"/>
    </source>
</evidence>
<feature type="active site" description="Proton donor" evidence="18">
    <location>
        <position position="508"/>
    </location>
</feature>
<dbReference type="InterPro" id="IPR023151">
    <property type="entry name" value="PEP_util_CS"/>
</dbReference>
<feature type="binding site" evidence="19">
    <location>
        <begin position="460"/>
        <end position="461"/>
    </location>
    <ligand>
        <name>phosphoenolpyruvate</name>
        <dbReference type="ChEBI" id="CHEBI:58702"/>
    </ligand>
</feature>
<dbReference type="InterPro" id="IPR040442">
    <property type="entry name" value="Pyrv_kinase-like_dom_sf"/>
</dbReference>
<evidence type="ECO:0000256" key="16">
    <source>
        <dbReference type="ARBA" id="ARBA00033235"/>
    </source>
</evidence>
<dbReference type="Gene3D" id="3.20.20.60">
    <property type="entry name" value="Phosphoenolpyruvate-binding domains"/>
    <property type="match status" value="1"/>
</dbReference>
<evidence type="ECO:0000256" key="18">
    <source>
        <dbReference type="PIRSR" id="PIRSR000732-1"/>
    </source>
</evidence>
<keyword evidence="10 17" id="KW-0762">Sugar transport</keyword>
<evidence type="ECO:0000256" key="14">
    <source>
        <dbReference type="ARBA" id="ARBA00022777"/>
    </source>
</evidence>
<dbReference type="InterPro" id="IPR015813">
    <property type="entry name" value="Pyrv/PenolPyrv_kinase-like_dom"/>
</dbReference>
<keyword evidence="15 17" id="KW-0460">Magnesium</keyword>
<dbReference type="Proteomes" id="UP000260351">
    <property type="component" value="Unassembled WGS sequence"/>
</dbReference>
<evidence type="ECO:0000256" key="20">
    <source>
        <dbReference type="PIRSR" id="PIRSR000732-3"/>
    </source>
</evidence>
<evidence type="ECO:0000256" key="17">
    <source>
        <dbReference type="PIRNR" id="PIRNR000732"/>
    </source>
</evidence>
<evidence type="ECO:0000256" key="10">
    <source>
        <dbReference type="ARBA" id="ARBA00022597"/>
    </source>
</evidence>
<evidence type="ECO:0000256" key="3">
    <source>
        <dbReference type="ARBA" id="ARBA00002728"/>
    </source>
</evidence>
<dbReference type="GO" id="GO:0008965">
    <property type="term" value="F:phosphoenolpyruvate-protein phosphotransferase activity"/>
    <property type="evidence" value="ECO:0007669"/>
    <property type="project" value="UniProtKB-EC"/>
</dbReference>
<dbReference type="SUPFAM" id="SSF47831">
    <property type="entry name" value="Enzyme I of the PEP:sugar phosphotransferase system HPr-binding (sub)domain"/>
    <property type="match status" value="1"/>
</dbReference>
<evidence type="ECO:0000256" key="4">
    <source>
        <dbReference type="ARBA" id="ARBA00004496"/>
    </source>
</evidence>
<dbReference type="Pfam" id="PF00391">
    <property type="entry name" value="PEP-utilizers"/>
    <property type="match status" value="1"/>
</dbReference>
<evidence type="ECO:0000259" key="21">
    <source>
        <dbReference type="Pfam" id="PF00391"/>
    </source>
</evidence>
<evidence type="ECO:0000313" key="24">
    <source>
        <dbReference type="EMBL" id="RFF29106.1"/>
    </source>
</evidence>
<feature type="domain" description="PEP-utilising enzyme mobile" evidence="21">
    <location>
        <begin position="162"/>
        <end position="232"/>
    </location>
</feature>
<dbReference type="EC" id="2.7.3.9" evidence="6 17"/>
<comment type="subcellular location">
    <subcellularLocation>
        <location evidence="4 17">Cytoplasm</location>
    </subcellularLocation>
</comment>
<evidence type="ECO:0000256" key="19">
    <source>
        <dbReference type="PIRSR" id="PIRSR000732-2"/>
    </source>
</evidence>
<dbReference type="PIRSF" id="PIRSF000732">
    <property type="entry name" value="PTS_enzyme_I"/>
    <property type="match status" value="1"/>
</dbReference>